<dbReference type="Proteomes" id="UP000318017">
    <property type="component" value="Chromosome"/>
</dbReference>
<sequence length="269" mass="29811">MDDRRIEGRGGWMLSSLERMVAKTSPQQAALEFRRIRQLNYSERSWRSLTIAGMVAFAHSTETHFKTSPYARGQDRSYTGQPSLRANSTYCSDLRKSVYAGSARLVTCSKDPIGYYLEEDLYYEYGNANPATNSDPLGLLAWAVGTCGGCAACLGPAVYYCGTDADCWKLTWQLMPRWHKWACSGACGGCGLILGRRVAVAVAPWFKPPRIPKKRRCPKPKCSDAYKLGQSALVHAVCDQPRSCKLRGRSGRCDWSLTPEQMLAPSAIS</sequence>
<dbReference type="AlphaFoldDB" id="A0A518GBC4"/>
<proteinExistence type="predicted"/>
<protein>
    <submittedName>
        <fullName evidence="1">Uncharacterized protein</fullName>
    </submittedName>
</protein>
<dbReference type="EMBL" id="CP036298">
    <property type="protein sequence ID" value="QDV25879.1"/>
    <property type="molecule type" value="Genomic_DNA"/>
</dbReference>
<organism evidence="1 2">
    <name type="scientific">Aureliella helgolandensis</name>
    <dbReference type="NCBI Taxonomy" id="2527968"/>
    <lineage>
        <taxon>Bacteria</taxon>
        <taxon>Pseudomonadati</taxon>
        <taxon>Planctomycetota</taxon>
        <taxon>Planctomycetia</taxon>
        <taxon>Pirellulales</taxon>
        <taxon>Pirellulaceae</taxon>
        <taxon>Aureliella</taxon>
    </lineage>
</organism>
<gene>
    <name evidence="1" type="ORF">Q31a_42070</name>
</gene>
<accession>A0A518GBC4</accession>
<dbReference type="KEGG" id="ahel:Q31a_42070"/>
<keyword evidence="2" id="KW-1185">Reference proteome</keyword>
<name>A0A518GBC4_9BACT</name>
<reference evidence="1 2" key="1">
    <citation type="submission" date="2019-02" db="EMBL/GenBank/DDBJ databases">
        <title>Deep-cultivation of Planctomycetes and their phenomic and genomic characterization uncovers novel biology.</title>
        <authorList>
            <person name="Wiegand S."/>
            <person name="Jogler M."/>
            <person name="Boedeker C."/>
            <person name="Pinto D."/>
            <person name="Vollmers J."/>
            <person name="Rivas-Marin E."/>
            <person name="Kohn T."/>
            <person name="Peeters S.H."/>
            <person name="Heuer A."/>
            <person name="Rast P."/>
            <person name="Oberbeckmann S."/>
            <person name="Bunk B."/>
            <person name="Jeske O."/>
            <person name="Meyerdierks A."/>
            <person name="Storesund J.E."/>
            <person name="Kallscheuer N."/>
            <person name="Luecker S."/>
            <person name="Lage O.M."/>
            <person name="Pohl T."/>
            <person name="Merkel B.J."/>
            <person name="Hornburger P."/>
            <person name="Mueller R.-W."/>
            <person name="Bruemmer F."/>
            <person name="Labrenz M."/>
            <person name="Spormann A.M."/>
            <person name="Op den Camp H."/>
            <person name="Overmann J."/>
            <person name="Amann R."/>
            <person name="Jetten M.S.M."/>
            <person name="Mascher T."/>
            <person name="Medema M.H."/>
            <person name="Devos D.P."/>
            <person name="Kaster A.-K."/>
            <person name="Ovreas L."/>
            <person name="Rohde M."/>
            <person name="Galperin M.Y."/>
            <person name="Jogler C."/>
        </authorList>
    </citation>
    <scope>NUCLEOTIDE SEQUENCE [LARGE SCALE GENOMIC DNA]</scope>
    <source>
        <strain evidence="1 2">Q31a</strain>
    </source>
</reference>
<evidence type="ECO:0000313" key="2">
    <source>
        <dbReference type="Proteomes" id="UP000318017"/>
    </source>
</evidence>
<evidence type="ECO:0000313" key="1">
    <source>
        <dbReference type="EMBL" id="QDV25879.1"/>
    </source>
</evidence>